<comment type="function">
    <text evidence="14">Cell surface proteoglycan that contains both heparan sulfate and chondroitin sulfate and that links the cytoskeleton to the interstitial matrix. Regulates exosome biogenesis in concert with SDCBP and PDCD6IP. Able to induce its own expression in dental mesenchymal cells and also in the neighboring dental epithelial cells via an MSX1-mediated pathway.</text>
</comment>
<evidence type="ECO:0000313" key="22">
    <source>
        <dbReference type="RefSeq" id="XP_030634563.1"/>
    </source>
</evidence>
<evidence type="ECO:0000259" key="20">
    <source>
        <dbReference type="SMART" id="SM00294"/>
    </source>
</evidence>
<evidence type="ECO:0000256" key="15">
    <source>
        <dbReference type="ARBA" id="ARBA00046939"/>
    </source>
</evidence>
<keyword evidence="5" id="KW-0964">Secreted</keyword>
<dbReference type="InterPro" id="IPR001050">
    <property type="entry name" value="Syndecan"/>
</dbReference>
<dbReference type="Pfam" id="PF01034">
    <property type="entry name" value="Syndecan"/>
    <property type="match status" value="1"/>
</dbReference>
<dbReference type="GO" id="GO:0016020">
    <property type="term" value="C:membrane"/>
    <property type="evidence" value="ECO:0007669"/>
    <property type="project" value="UniProtKB-SubCell"/>
</dbReference>
<feature type="compositionally biased region" description="Low complexity" evidence="17">
    <location>
        <begin position="41"/>
        <end position="51"/>
    </location>
</feature>
<evidence type="ECO:0000256" key="8">
    <source>
        <dbReference type="ARBA" id="ARBA00022729"/>
    </source>
</evidence>
<keyword evidence="6" id="KW-0597">Phosphoprotein</keyword>
<dbReference type="RefSeq" id="XP_030634563.1">
    <property type="nucleotide sequence ID" value="XM_030778703.1"/>
</dbReference>
<keyword evidence="13 16" id="KW-0357">Heparan sulfate</keyword>
<keyword evidence="8 19" id="KW-0732">Signal</keyword>
<evidence type="ECO:0000256" key="19">
    <source>
        <dbReference type="SAM" id="SignalP"/>
    </source>
</evidence>
<evidence type="ECO:0000256" key="4">
    <source>
        <dbReference type="ARBA" id="ARBA00010241"/>
    </source>
</evidence>
<keyword evidence="21" id="KW-1185">Reference proteome</keyword>
<dbReference type="GeneID" id="115815708"/>
<accession>A0A6J2VRH3</accession>
<name>A0A6J2VRH3_CHACN</name>
<comment type="subunit">
    <text evidence="15">Interacts with CDCP1. Interacts (via C-terminus) with TIAM1 (via PDZ domain). Interacts with MDK.</text>
</comment>
<evidence type="ECO:0000256" key="12">
    <source>
        <dbReference type="ARBA" id="ARBA00023180"/>
    </source>
</evidence>
<gene>
    <name evidence="22" type="primary">LOC115815708</name>
</gene>
<dbReference type="Proteomes" id="UP000504632">
    <property type="component" value="Chromosome 1"/>
</dbReference>
<keyword evidence="10 18" id="KW-1133">Transmembrane helix</keyword>
<keyword evidence="11 18" id="KW-0472">Membrane</keyword>
<dbReference type="InParanoid" id="A0A6J2VRH3"/>
<keyword evidence="9 16" id="KW-0654">Proteoglycan</keyword>
<feature type="signal peptide" evidence="19">
    <location>
        <begin position="1"/>
        <end position="22"/>
    </location>
</feature>
<dbReference type="PANTHER" id="PTHR10915:SF5">
    <property type="entry name" value="SYNDECAN-1"/>
    <property type="match status" value="1"/>
</dbReference>
<feature type="compositionally biased region" description="Low complexity" evidence="17">
    <location>
        <begin position="191"/>
        <end position="205"/>
    </location>
</feature>
<evidence type="ECO:0000256" key="11">
    <source>
        <dbReference type="ARBA" id="ARBA00023136"/>
    </source>
</evidence>
<evidence type="ECO:0000256" key="1">
    <source>
        <dbReference type="ARBA" id="ARBA00004479"/>
    </source>
</evidence>
<keyword evidence="7 16" id="KW-0812">Transmembrane</keyword>
<dbReference type="GO" id="GO:0016477">
    <property type="term" value="P:cell migration"/>
    <property type="evidence" value="ECO:0007669"/>
    <property type="project" value="TreeGrafter"/>
</dbReference>
<evidence type="ECO:0000256" key="18">
    <source>
        <dbReference type="SAM" id="Phobius"/>
    </source>
</evidence>
<evidence type="ECO:0000256" key="6">
    <source>
        <dbReference type="ARBA" id="ARBA00022553"/>
    </source>
</evidence>
<evidence type="ECO:0000313" key="21">
    <source>
        <dbReference type="Proteomes" id="UP000504632"/>
    </source>
</evidence>
<organism evidence="21 22">
    <name type="scientific">Chanos chanos</name>
    <name type="common">Milkfish</name>
    <name type="synonym">Mugil chanos</name>
    <dbReference type="NCBI Taxonomy" id="29144"/>
    <lineage>
        <taxon>Eukaryota</taxon>
        <taxon>Metazoa</taxon>
        <taxon>Chordata</taxon>
        <taxon>Craniata</taxon>
        <taxon>Vertebrata</taxon>
        <taxon>Euteleostomi</taxon>
        <taxon>Actinopterygii</taxon>
        <taxon>Neopterygii</taxon>
        <taxon>Teleostei</taxon>
        <taxon>Ostariophysi</taxon>
        <taxon>Gonorynchiformes</taxon>
        <taxon>Chanidae</taxon>
        <taxon>Chanos</taxon>
    </lineage>
</organism>
<dbReference type="InterPro" id="IPR030479">
    <property type="entry name" value="Syndecan_CS"/>
</dbReference>
<evidence type="ECO:0000256" key="13">
    <source>
        <dbReference type="ARBA" id="ARBA00023207"/>
    </source>
</evidence>
<feature type="region of interest" description="Disordered" evidence="17">
    <location>
        <begin position="24"/>
        <end position="54"/>
    </location>
</feature>
<dbReference type="InterPro" id="IPR027789">
    <property type="entry name" value="Syndecan/Neurexin_dom"/>
</dbReference>
<evidence type="ECO:0000256" key="7">
    <source>
        <dbReference type="ARBA" id="ARBA00022692"/>
    </source>
</evidence>
<feature type="region of interest" description="Disordered" evidence="17">
    <location>
        <begin position="380"/>
        <end position="402"/>
    </location>
</feature>
<dbReference type="AlphaFoldDB" id="A0A6J2VRH3"/>
<keyword evidence="12 16" id="KW-0325">Glycoprotein</keyword>
<feature type="transmembrane region" description="Helical" evidence="18">
    <location>
        <begin position="345"/>
        <end position="369"/>
    </location>
</feature>
<evidence type="ECO:0000256" key="9">
    <source>
        <dbReference type="ARBA" id="ARBA00022974"/>
    </source>
</evidence>
<comment type="similarity">
    <text evidence="4">Belongs to the neurexin family.</text>
</comment>
<reference evidence="22" key="1">
    <citation type="submission" date="2025-08" db="UniProtKB">
        <authorList>
            <consortium name="RefSeq"/>
        </authorList>
    </citation>
    <scope>IDENTIFICATION</scope>
</reference>
<evidence type="ECO:0000256" key="10">
    <source>
        <dbReference type="ARBA" id="ARBA00022989"/>
    </source>
</evidence>
<protein>
    <recommendedName>
        <fullName evidence="16">Syndecan</fullName>
    </recommendedName>
</protein>
<dbReference type="OrthoDB" id="10044468at2759"/>
<dbReference type="PANTHER" id="PTHR10915">
    <property type="entry name" value="SYNDECAN"/>
    <property type="match status" value="1"/>
</dbReference>
<feature type="compositionally biased region" description="Acidic residues" evidence="17">
    <location>
        <begin position="206"/>
        <end position="216"/>
    </location>
</feature>
<dbReference type="GO" id="GO:0009986">
    <property type="term" value="C:cell surface"/>
    <property type="evidence" value="ECO:0007669"/>
    <property type="project" value="TreeGrafter"/>
</dbReference>
<dbReference type="PROSITE" id="PS00964">
    <property type="entry name" value="SYNDECAN"/>
    <property type="match status" value="1"/>
</dbReference>
<evidence type="ECO:0000256" key="3">
    <source>
        <dbReference type="ARBA" id="ARBA00005343"/>
    </source>
</evidence>
<evidence type="ECO:0000256" key="17">
    <source>
        <dbReference type="SAM" id="MobiDB-lite"/>
    </source>
</evidence>
<dbReference type="SMART" id="SM00294">
    <property type="entry name" value="4.1m"/>
    <property type="match status" value="1"/>
</dbReference>
<evidence type="ECO:0000256" key="2">
    <source>
        <dbReference type="ARBA" id="ARBA00004550"/>
    </source>
</evidence>
<sequence>MRIQPKPVFVLLLCLWIPVAHSQHISSPPEDQDSSGDDLEFSGSGEEGSVGVTELNIPEVSWSTKITLPASNVTETAWVTDAPVRGPEKTTVELHSTSILGSNDKIPDPVNTTPVVKMTTAKSDAQPSPTTMPPHIPLTELGDLETTALIPEGVEETTVSPEEEEEVPPVMVIEDTTSTSATSVVGSEMWTVTPPEEPTTPSVVVAEEEEEEEEEERQTTPAVVMVEEEDGTTVPVEVVDIADMETTLRPQMTVSTVVDPVQEEEEEESGDGEDLSFIAQTTEEPQGPGLDVIIPETRIKINAVKPDDEDFQFEDIKPSEEKPLPEEFPREGAAENQNLMERKEVLAGVIAGGVVGLAFAVMLVALMIYRMKKKDEGSYALDEHKPANGGYQKPQRQEEFLA</sequence>
<feature type="chain" id="PRO_5026719695" description="Syndecan" evidence="19">
    <location>
        <begin position="23"/>
        <end position="402"/>
    </location>
</feature>
<feature type="compositionally biased region" description="Acidic residues" evidence="17">
    <location>
        <begin position="30"/>
        <end position="40"/>
    </location>
</feature>
<evidence type="ECO:0000256" key="16">
    <source>
        <dbReference type="RuleBase" id="RU000649"/>
    </source>
</evidence>
<dbReference type="GO" id="GO:0005576">
    <property type="term" value="C:extracellular region"/>
    <property type="evidence" value="ECO:0007669"/>
    <property type="project" value="UniProtKB-SubCell"/>
</dbReference>
<comment type="subcellular location">
    <subcellularLocation>
        <location evidence="1 16">Membrane</location>
        <topology evidence="1 16">Single-pass type I membrane protein</topology>
    </subcellularLocation>
    <subcellularLocation>
        <location evidence="2">Secreted</location>
        <location evidence="2">Extracellular exosome</location>
    </subcellularLocation>
</comment>
<proteinExistence type="inferred from homology"/>
<dbReference type="InterPro" id="IPR003585">
    <property type="entry name" value="Neurexin-like"/>
</dbReference>
<evidence type="ECO:0000256" key="5">
    <source>
        <dbReference type="ARBA" id="ARBA00022525"/>
    </source>
</evidence>
<feature type="domain" description="Neurexin/syndecan/glycophorin C" evidence="20">
    <location>
        <begin position="368"/>
        <end position="386"/>
    </location>
</feature>
<comment type="similarity">
    <text evidence="3 16">Belongs to the syndecan proteoglycan family.</text>
</comment>
<feature type="region of interest" description="Disordered" evidence="17">
    <location>
        <begin position="191"/>
        <end position="220"/>
    </location>
</feature>
<evidence type="ECO:0000256" key="14">
    <source>
        <dbReference type="ARBA" id="ARBA00045247"/>
    </source>
</evidence>